<reference evidence="3 4" key="2">
    <citation type="submission" date="2018-11" db="EMBL/GenBank/DDBJ databases">
        <authorList>
            <consortium name="Pathogen Informatics"/>
        </authorList>
    </citation>
    <scope>NUCLEOTIDE SEQUENCE [LARGE SCALE GENOMIC DNA]</scope>
</reference>
<organism evidence="4 5">
    <name type="scientific">Toxocara canis</name>
    <name type="common">Canine roundworm</name>
    <dbReference type="NCBI Taxonomy" id="6265"/>
    <lineage>
        <taxon>Eukaryota</taxon>
        <taxon>Metazoa</taxon>
        <taxon>Ecdysozoa</taxon>
        <taxon>Nematoda</taxon>
        <taxon>Chromadorea</taxon>
        <taxon>Rhabditida</taxon>
        <taxon>Spirurina</taxon>
        <taxon>Ascaridomorpha</taxon>
        <taxon>Ascaridoidea</taxon>
        <taxon>Toxocaridae</taxon>
        <taxon>Toxocara</taxon>
    </lineage>
</organism>
<dbReference type="Proteomes" id="UP000050794">
    <property type="component" value="Unassembled WGS sequence"/>
</dbReference>
<reference evidence="5" key="1">
    <citation type="submission" date="2016-06" db="UniProtKB">
        <authorList>
            <consortium name="WormBaseParasite"/>
        </authorList>
    </citation>
    <scope>IDENTIFICATION</scope>
</reference>
<name>A0A183UL63_TOXCA</name>
<proteinExistence type="predicted"/>
<feature type="transmembrane region" description="Helical" evidence="2">
    <location>
        <begin position="67"/>
        <end position="86"/>
    </location>
</feature>
<dbReference type="EMBL" id="UYWY01020115">
    <property type="protein sequence ID" value="VDM40554.1"/>
    <property type="molecule type" value="Genomic_DNA"/>
</dbReference>
<evidence type="ECO:0000256" key="1">
    <source>
        <dbReference type="SAM" id="MobiDB-lite"/>
    </source>
</evidence>
<dbReference type="AlphaFoldDB" id="A0A183UL63"/>
<gene>
    <name evidence="3" type="ORF">TCNE_LOCUS9233</name>
</gene>
<keyword evidence="2" id="KW-0472">Membrane</keyword>
<feature type="transmembrane region" description="Helical" evidence="2">
    <location>
        <begin position="239"/>
        <end position="261"/>
    </location>
</feature>
<feature type="region of interest" description="Disordered" evidence="1">
    <location>
        <begin position="1"/>
        <end position="43"/>
    </location>
</feature>
<dbReference type="WBParaSite" id="TCNE_0000923301-mRNA-1">
    <property type="protein sequence ID" value="TCNE_0000923301-mRNA-1"/>
    <property type="gene ID" value="TCNE_0000923301"/>
</dbReference>
<keyword evidence="2" id="KW-0812">Transmembrane</keyword>
<keyword evidence="2" id="KW-1133">Transmembrane helix</keyword>
<evidence type="ECO:0000313" key="3">
    <source>
        <dbReference type="EMBL" id="VDM40554.1"/>
    </source>
</evidence>
<evidence type="ECO:0000313" key="5">
    <source>
        <dbReference type="WBParaSite" id="TCNE_0000923301-mRNA-1"/>
    </source>
</evidence>
<evidence type="ECO:0000256" key="2">
    <source>
        <dbReference type="SAM" id="Phobius"/>
    </source>
</evidence>
<protein>
    <submittedName>
        <fullName evidence="3 5">Uncharacterized protein</fullName>
    </submittedName>
</protein>
<evidence type="ECO:0000313" key="4">
    <source>
        <dbReference type="Proteomes" id="UP000050794"/>
    </source>
</evidence>
<feature type="transmembrane region" description="Helical" evidence="2">
    <location>
        <begin position="171"/>
        <end position="191"/>
    </location>
</feature>
<accession>A0A183UL63</accession>
<keyword evidence="4" id="KW-1185">Reference proteome</keyword>
<sequence length="324" mass="36625">MSGGGSLPTPRGPPIEGLSETQGRPKDAMNTASSPLRVEPTQEEDDTLSNIVLQKLGCFPTCFQFTLLRLSAMMLLLAAWSTMIFFPCVHLEYTQVASANISDRHQMEMTIEQTCPADPLWWVEETIFINDVISQSSYYKTLNETNEKLEKQLYETDRAESIRYPLNGQKFVISGCLLLSFPLLISIMVFRCTFQGDDFMEEAMLDIVQIALFIVFAVVETKKEVFDVCTKAKMVPYGIITAGIIFIILALIFSIDFIILLKHSERLEAQKFLLMAVSLRKEMGLEGMNISIQQELESYKAAMEKFAPSIFNSITLSVNILRYL</sequence>